<dbReference type="CDD" id="cd07012">
    <property type="entry name" value="PBP2_Bug_TTT"/>
    <property type="match status" value="1"/>
</dbReference>
<name>A0A9X1QMM2_9CORY</name>
<reference evidence="3" key="1">
    <citation type="submission" date="2022-01" db="EMBL/GenBank/DDBJ databases">
        <title>Corynebacterium sp. nov isolated from isolated from the feces of the greater white-fronted geese (Anser albifrons) at Poyang Lake, PR China.</title>
        <authorList>
            <person name="Liu Q."/>
        </authorList>
    </citation>
    <scope>NUCLEOTIDE SEQUENCE</scope>
    <source>
        <strain evidence="3">JCM 32435</strain>
    </source>
</reference>
<dbReference type="PIRSF" id="PIRSF017082">
    <property type="entry name" value="YflP"/>
    <property type="match status" value="1"/>
</dbReference>
<dbReference type="EMBL" id="JAKGSI010000001">
    <property type="protein sequence ID" value="MCF4005711.1"/>
    <property type="molecule type" value="Genomic_DNA"/>
</dbReference>
<comment type="similarity">
    <text evidence="1">Belongs to the UPF0065 (bug) family.</text>
</comment>
<protein>
    <recommendedName>
        <fullName evidence="5">Tripartite tricarboxylate transporter substrate binding protein</fullName>
    </recommendedName>
</protein>
<dbReference type="Proteomes" id="UP001139336">
    <property type="component" value="Unassembled WGS sequence"/>
</dbReference>
<accession>A0A9X1QMM2</accession>
<evidence type="ECO:0000313" key="4">
    <source>
        <dbReference type="Proteomes" id="UP001139336"/>
    </source>
</evidence>
<gene>
    <name evidence="3" type="ORF">L1O03_00765</name>
</gene>
<keyword evidence="4" id="KW-1185">Reference proteome</keyword>
<dbReference type="PANTHER" id="PTHR42928">
    <property type="entry name" value="TRICARBOXYLATE-BINDING PROTEIN"/>
    <property type="match status" value="1"/>
</dbReference>
<evidence type="ECO:0000256" key="1">
    <source>
        <dbReference type="ARBA" id="ARBA00006987"/>
    </source>
</evidence>
<evidence type="ECO:0008006" key="5">
    <source>
        <dbReference type="Google" id="ProtNLM"/>
    </source>
</evidence>
<dbReference type="AlphaFoldDB" id="A0A9X1QMM2"/>
<dbReference type="Gene3D" id="3.40.190.150">
    <property type="entry name" value="Bordetella uptake gene, domain 1"/>
    <property type="match status" value="1"/>
</dbReference>
<sequence length="343" mass="37202">MRWETPHLTRQRQGSALLATGAAAILLAMMLVLSACAAPGSNEPEADFPSRELTIIAGGGPGGGLDTVSRQLVDAMQSTGVEQRLTVVNNAAGNGNSARANVLSSPHNGYRVVIDSNRVILNTMMGNTELDFEEFAPLASLSTDHMVWVVPQNSPFRSARDVIEAVKKDTQSVTFGIGSIPSDEQLNILLPMKTSGVKDLRSLNIVNFLDGGAVNTELLGGRIDVASTGYSEIAPMVESGDFRVLSVSGEEPLGDIPNWKSMGMDVVLSHWRGVFGPADMPENTKQWWIESMRRATESPQWKQQVENVGLIPEFVPGEEFRQQILHERETMAAIYKEVGIAND</sequence>
<feature type="chain" id="PRO_5040942961" description="Tripartite tricarboxylate transporter substrate binding protein" evidence="2">
    <location>
        <begin position="38"/>
        <end position="343"/>
    </location>
</feature>
<keyword evidence="2" id="KW-0732">Signal</keyword>
<dbReference type="InterPro" id="IPR042100">
    <property type="entry name" value="Bug_dom1"/>
</dbReference>
<dbReference type="PANTHER" id="PTHR42928:SF3">
    <property type="entry name" value="UPF0065 PROTEIN YFLP"/>
    <property type="match status" value="1"/>
</dbReference>
<evidence type="ECO:0000313" key="3">
    <source>
        <dbReference type="EMBL" id="MCF4005711.1"/>
    </source>
</evidence>
<proteinExistence type="inferred from homology"/>
<dbReference type="InterPro" id="IPR005064">
    <property type="entry name" value="BUG"/>
</dbReference>
<dbReference type="SUPFAM" id="SSF53850">
    <property type="entry name" value="Periplasmic binding protein-like II"/>
    <property type="match status" value="1"/>
</dbReference>
<dbReference type="RefSeq" id="WP_236117517.1">
    <property type="nucleotide sequence ID" value="NZ_JAKGSI010000001.1"/>
</dbReference>
<dbReference type="Pfam" id="PF03401">
    <property type="entry name" value="TctC"/>
    <property type="match status" value="1"/>
</dbReference>
<organism evidence="3 4">
    <name type="scientific">Corynebacterium uropygiale</name>
    <dbReference type="NCBI Taxonomy" id="1775911"/>
    <lineage>
        <taxon>Bacteria</taxon>
        <taxon>Bacillati</taxon>
        <taxon>Actinomycetota</taxon>
        <taxon>Actinomycetes</taxon>
        <taxon>Mycobacteriales</taxon>
        <taxon>Corynebacteriaceae</taxon>
        <taxon>Corynebacterium</taxon>
    </lineage>
</organism>
<dbReference type="Gene3D" id="3.40.190.10">
    <property type="entry name" value="Periplasmic binding protein-like II"/>
    <property type="match status" value="1"/>
</dbReference>
<feature type="signal peptide" evidence="2">
    <location>
        <begin position="1"/>
        <end position="37"/>
    </location>
</feature>
<comment type="caution">
    <text evidence="3">The sequence shown here is derived from an EMBL/GenBank/DDBJ whole genome shotgun (WGS) entry which is preliminary data.</text>
</comment>
<evidence type="ECO:0000256" key="2">
    <source>
        <dbReference type="SAM" id="SignalP"/>
    </source>
</evidence>